<keyword evidence="7 9" id="KW-0057">Aromatic amino acid biosynthesis</keyword>
<dbReference type="GO" id="GO:0000162">
    <property type="term" value="P:L-tryptophan biosynthetic process"/>
    <property type="evidence" value="ECO:0007669"/>
    <property type="project" value="UniProtKB-UniRule"/>
</dbReference>
<feature type="domain" description="N-(5'phosphoribosyl) anthranilate isomerase (PRAI)" evidence="10">
    <location>
        <begin position="30"/>
        <end position="233"/>
    </location>
</feature>
<evidence type="ECO:0000256" key="2">
    <source>
        <dbReference type="ARBA" id="ARBA00004664"/>
    </source>
</evidence>
<dbReference type="EC" id="5.3.1.24" evidence="3 9"/>
<evidence type="ECO:0000256" key="7">
    <source>
        <dbReference type="ARBA" id="ARBA00023141"/>
    </source>
</evidence>
<evidence type="ECO:0000256" key="4">
    <source>
        <dbReference type="ARBA" id="ARBA00022272"/>
    </source>
</evidence>
<dbReference type="GO" id="GO:0004640">
    <property type="term" value="F:phosphoribosylanthranilate isomerase activity"/>
    <property type="evidence" value="ECO:0007669"/>
    <property type="project" value="UniProtKB-UniRule"/>
</dbReference>
<comment type="catalytic activity">
    <reaction evidence="1 9">
        <text>N-(5-phospho-beta-D-ribosyl)anthranilate = 1-(2-carboxyphenylamino)-1-deoxy-D-ribulose 5-phosphate</text>
        <dbReference type="Rhea" id="RHEA:21540"/>
        <dbReference type="ChEBI" id="CHEBI:18277"/>
        <dbReference type="ChEBI" id="CHEBI:58613"/>
        <dbReference type="EC" id="5.3.1.24"/>
    </reaction>
</comment>
<evidence type="ECO:0000313" key="12">
    <source>
        <dbReference type="Proteomes" id="UP000315344"/>
    </source>
</evidence>
<dbReference type="InterPro" id="IPR011060">
    <property type="entry name" value="RibuloseP-bd_barrel"/>
</dbReference>
<dbReference type="PANTHER" id="PTHR42894">
    <property type="entry name" value="N-(5'-PHOSPHORIBOSYL)ANTHRANILATE ISOMERASE"/>
    <property type="match status" value="1"/>
</dbReference>
<dbReference type="Gene3D" id="3.20.20.70">
    <property type="entry name" value="Aldolase class I"/>
    <property type="match status" value="1"/>
</dbReference>
<sequence length="236" mass="24994">MTCWQFWITRSRLPPFPAPLCQRHAELAQVKICGLTRPEHVASAVEAGAAFVGFVFFPRSPRHVDAETAARLAAEVPPGIARVGLFVNPDDALLNDVLSAVPLDIIQLHGSETPDRVSKVKALTGLPVMKAVGVSVADDLDAIWDYGLVADMLLIDAKAPKDAALPGGNGLAFDWRLLVGRKFLTPWMLAGGLTPGNVAEAVRLTGARIVDVSSGVETAPGEKDDSLIRAFVSAAA</sequence>
<evidence type="ECO:0000256" key="8">
    <source>
        <dbReference type="ARBA" id="ARBA00023235"/>
    </source>
</evidence>
<proteinExistence type="inferred from homology"/>
<dbReference type="PANTHER" id="PTHR42894:SF1">
    <property type="entry name" value="N-(5'-PHOSPHORIBOSYL)ANTHRANILATE ISOMERASE"/>
    <property type="match status" value="1"/>
</dbReference>
<dbReference type="Proteomes" id="UP000315344">
    <property type="component" value="Unassembled WGS sequence"/>
</dbReference>
<dbReference type="NCBIfam" id="NF002295">
    <property type="entry name" value="PRK01222.1-1"/>
    <property type="match status" value="1"/>
</dbReference>
<dbReference type="InterPro" id="IPR044643">
    <property type="entry name" value="TrpF_fam"/>
</dbReference>
<evidence type="ECO:0000256" key="6">
    <source>
        <dbReference type="ARBA" id="ARBA00022822"/>
    </source>
</evidence>
<evidence type="ECO:0000313" key="11">
    <source>
        <dbReference type="EMBL" id="TKW67134.1"/>
    </source>
</evidence>
<evidence type="ECO:0000256" key="1">
    <source>
        <dbReference type="ARBA" id="ARBA00001164"/>
    </source>
</evidence>
<keyword evidence="8 9" id="KW-0413">Isomerase</keyword>
<gene>
    <name evidence="9" type="primary">trpF</name>
    <name evidence="11" type="ORF">DI616_08685</name>
</gene>
<comment type="caution">
    <text evidence="11">The sequence shown here is derived from an EMBL/GenBank/DDBJ whole genome shotgun (WGS) entry which is preliminary data.</text>
</comment>
<organism evidence="11 12">
    <name type="scientific">Paracoccus denitrificans</name>
    <dbReference type="NCBI Taxonomy" id="266"/>
    <lineage>
        <taxon>Bacteria</taxon>
        <taxon>Pseudomonadati</taxon>
        <taxon>Pseudomonadota</taxon>
        <taxon>Alphaproteobacteria</taxon>
        <taxon>Rhodobacterales</taxon>
        <taxon>Paracoccaceae</taxon>
        <taxon>Paracoccus</taxon>
    </lineage>
</organism>
<dbReference type="InterPro" id="IPR013785">
    <property type="entry name" value="Aldolase_TIM"/>
</dbReference>
<dbReference type="EMBL" id="VAFL01000005">
    <property type="protein sequence ID" value="TKW67134.1"/>
    <property type="molecule type" value="Genomic_DNA"/>
</dbReference>
<comment type="pathway">
    <text evidence="2 9">Amino-acid biosynthesis; L-tryptophan biosynthesis; L-tryptophan from chorismate: step 3/5.</text>
</comment>
<evidence type="ECO:0000256" key="3">
    <source>
        <dbReference type="ARBA" id="ARBA00012572"/>
    </source>
</evidence>
<dbReference type="AlphaFoldDB" id="A0A533I9J7"/>
<protein>
    <recommendedName>
        <fullName evidence="4 9">N-(5'-phosphoribosyl)anthranilate isomerase</fullName>
        <shortName evidence="9">PRAI</shortName>
        <ecNumber evidence="3 9">5.3.1.24</ecNumber>
    </recommendedName>
</protein>
<reference evidence="11 12" key="1">
    <citation type="journal article" date="2017" name="Nat. Commun.">
        <title>In situ click chemistry generation of cyclooxygenase-2 inhibitors.</title>
        <authorList>
            <person name="Bhardwaj A."/>
            <person name="Kaur J."/>
            <person name="Wuest M."/>
            <person name="Wuest F."/>
        </authorList>
    </citation>
    <scope>NUCLEOTIDE SEQUENCE [LARGE SCALE GENOMIC DNA]</scope>
    <source>
        <strain evidence="11">S2_012_000_R3_94</strain>
    </source>
</reference>
<dbReference type="InterPro" id="IPR001240">
    <property type="entry name" value="PRAI_dom"/>
</dbReference>
<dbReference type="SUPFAM" id="SSF51366">
    <property type="entry name" value="Ribulose-phoshate binding barrel"/>
    <property type="match status" value="1"/>
</dbReference>
<dbReference type="CDD" id="cd00405">
    <property type="entry name" value="PRAI"/>
    <property type="match status" value="1"/>
</dbReference>
<evidence type="ECO:0000256" key="9">
    <source>
        <dbReference type="HAMAP-Rule" id="MF_00135"/>
    </source>
</evidence>
<keyword evidence="5 9" id="KW-0028">Amino-acid biosynthesis</keyword>
<comment type="similarity">
    <text evidence="9">Belongs to the TrpF family.</text>
</comment>
<keyword evidence="6 9" id="KW-0822">Tryptophan biosynthesis</keyword>
<dbReference type="UniPathway" id="UPA00035">
    <property type="reaction ID" value="UER00042"/>
</dbReference>
<dbReference type="HAMAP" id="MF_00135">
    <property type="entry name" value="PRAI"/>
    <property type="match status" value="1"/>
</dbReference>
<evidence type="ECO:0000256" key="5">
    <source>
        <dbReference type="ARBA" id="ARBA00022605"/>
    </source>
</evidence>
<evidence type="ECO:0000259" key="10">
    <source>
        <dbReference type="Pfam" id="PF00697"/>
    </source>
</evidence>
<name>A0A533I9J7_PARDE</name>
<dbReference type="Pfam" id="PF00697">
    <property type="entry name" value="PRAI"/>
    <property type="match status" value="1"/>
</dbReference>
<accession>A0A533I9J7</accession>